<reference evidence="1 2" key="1">
    <citation type="submission" date="2022-05" db="EMBL/GenBank/DDBJ databases">
        <title>Diverse viruses of marine archaea discovered using metagenomics.</title>
        <authorList>
            <person name="Zhou Y."/>
        </authorList>
    </citation>
    <scope>NUCLEOTIDE SEQUENCE [LARGE SCALE GENOMIC DNA]</scope>
    <source>
        <strain evidence="1">YSH_174770</strain>
    </source>
</reference>
<dbReference type="Proteomes" id="UP001157003">
    <property type="component" value="Segment"/>
</dbReference>
<dbReference type="SUPFAM" id="SSF53335">
    <property type="entry name" value="S-adenosyl-L-methionine-dependent methyltransferases"/>
    <property type="match status" value="1"/>
</dbReference>
<evidence type="ECO:0000313" key="2">
    <source>
        <dbReference type="Proteomes" id="UP001157003"/>
    </source>
</evidence>
<dbReference type="EMBL" id="ON649700">
    <property type="protein sequence ID" value="UVF62388.1"/>
    <property type="molecule type" value="Genomic_DNA"/>
</dbReference>
<dbReference type="GO" id="GO:0003676">
    <property type="term" value="F:nucleic acid binding"/>
    <property type="evidence" value="ECO:0007669"/>
    <property type="project" value="InterPro"/>
</dbReference>
<dbReference type="GO" id="GO:0032259">
    <property type="term" value="P:methylation"/>
    <property type="evidence" value="ECO:0007669"/>
    <property type="project" value="InterPro"/>
</dbReference>
<evidence type="ECO:0000313" key="1">
    <source>
        <dbReference type="EMBL" id="UVF62388.1"/>
    </source>
</evidence>
<proteinExistence type="predicted"/>
<dbReference type="Gene3D" id="3.40.50.150">
    <property type="entry name" value="Vaccinia Virus protein VP39"/>
    <property type="match status" value="1"/>
</dbReference>
<protein>
    <submittedName>
        <fullName evidence="1">Type I restriction enzyme</fullName>
    </submittedName>
</protein>
<keyword evidence="2" id="KW-1185">Reference proteome</keyword>
<sequence length="154" mass="18241">MFTPDDSAQKIMDWIIPQLKETDIVLEPFKGNGAFYDKIPYSKDYCEIDDGIDFFNYNNKVDWAISNPPFRVLENGEPINAFIPIINHTMEICNKGFFYLINHKLWSSLTVKRLREWEARDWVISAIMVIEIKKWYGRYYVIKFEKGGKTIIEN</sequence>
<dbReference type="PROSITE" id="PS00092">
    <property type="entry name" value="N6_MTASE"/>
    <property type="match status" value="1"/>
</dbReference>
<accession>A0A976UAM9</accession>
<organism evidence="1 2">
    <name type="scientific">Nitrososphaeria virus YSH_174770</name>
    <dbReference type="NCBI Taxonomy" id="3071322"/>
    <lineage>
        <taxon>Viruses</taxon>
        <taxon>Duplodnaviria</taxon>
        <taxon>Heunggongvirae</taxon>
        <taxon>Uroviricota</taxon>
        <taxon>Caudoviricetes</taxon>
        <taxon>Juravirales</taxon>
        <taxon>Yangangviridae</taxon>
        <taxon>Senitvirus</taxon>
        <taxon>Senitvirus yangshanense</taxon>
    </lineage>
</organism>
<dbReference type="InterPro" id="IPR029063">
    <property type="entry name" value="SAM-dependent_MTases_sf"/>
</dbReference>
<dbReference type="GO" id="GO:0008168">
    <property type="term" value="F:methyltransferase activity"/>
    <property type="evidence" value="ECO:0007669"/>
    <property type="project" value="InterPro"/>
</dbReference>
<name>A0A976UAM9_9CAUD</name>
<dbReference type="InterPro" id="IPR002052">
    <property type="entry name" value="DNA_methylase_N6_adenine_CS"/>
</dbReference>